<dbReference type="Pfam" id="PF13692">
    <property type="entry name" value="Glyco_trans_1_4"/>
    <property type="match status" value="1"/>
</dbReference>
<keyword evidence="1" id="KW-0328">Glycosyltransferase</keyword>
<keyword evidence="2 4" id="KW-0808">Transferase</keyword>
<dbReference type="PANTHER" id="PTHR12526">
    <property type="entry name" value="GLYCOSYLTRANSFERASE"/>
    <property type="match status" value="1"/>
</dbReference>
<dbReference type="STRING" id="1550231.SAMN05660662_1652"/>
<protein>
    <submittedName>
        <fullName evidence="4">Glycosyltransferase involved in cell wall bisynthesis</fullName>
    </submittedName>
</protein>
<evidence type="ECO:0000256" key="1">
    <source>
        <dbReference type="ARBA" id="ARBA00022676"/>
    </source>
</evidence>
<gene>
    <name evidence="4" type="ORF">SAMN05660662_1652</name>
</gene>
<name>A0A1G7JQD1_9ACTN</name>
<feature type="domain" description="Glycosyltransferase subfamily 4-like N-terminal" evidence="3">
    <location>
        <begin position="32"/>
        <end position="194"/>
    </location>
</feature>
<dbReference type="Gene3D" id="3.40.50.2000">
    <property type="entry name" value="Glycogen Phosphorylase B"/>
    <property type="match status" value="2"/>
</dbReference>
<evidence type="ECO:0000256" key="2">
    <source>
        <dbReference type="ARBA" id="ARBA00022679"/>
    </source>
</evidence>
<dbReference type="AlphaFoldDB" id="A0A1G7JQD1"/>
<evidence type="ECO:0000259" key="3">
    <source>
        <dbReference type="Pfam" id="PF13439"/>
    </source>
</evidence>
<accession>A0A1G7JQD1</accession>
<reference evidence="5" key="1">
    <citation type="submission" date="2016-10" db="EMBL/GenBank/DDBJ databases">
        <authorList>
            <person name="Varghese N."/>
            <person name="Submissions S."/>
        </authorList>
    </citation>
    <scope>NUCLEOTIDE SEQUENCE [LARGE SCALE GENOMIC DNA]</scope>
    <source>
        <strain evidence="5">DSM 44268</strain>
    </source>
</reference>
<sequence>MSASSHRGRGSGGAGPARPPVLVVHPGAELYGADRVLLGSVAALVADFDVTVALPGPGPLTAELEALGARVVRCRMPVLRNGALRPAGLARLVADALRGLVPALRLIRRHGAAGVYVNTLTLPSWPLLARVAGRRSLCHVHEAEQSLPRLLRRGLALGPALAHRVVANSGFTRDVLAEVAPRTARRSTVVHNVVPGPPVLRPVRETLTGPLHLLYVGRLSPRKGPQVAVAALDELVRRGVDARLVLLGSVFTGYEWFEAELRTTIAAAGLDDRVDFVGFRSDVWPHLADADVVLVPSVGDESFGNTAVEAVLAARPLVVSDHSGLREATAGYAGVRAVDPARPEEWADAVQAVTGDWGATRAAALEDAAQAQRRHTSSRYRTELVAQVRALTRELRGEL</sequence>
<dbReference type="Pfam" id="PF13439">
    <property type="entry name" value="Glyco_transf_4"/>
    <property type="match status" value="1"/>
</dbReference>
<evidence type="ECO:0000313" key="4">
    <source>
        <dbReference type="EMBL" id="SDF27075.1"/>
    </source>
</evidence>
<proteinExistence type="predicted"/>
<dbReference type="OrthoDB" id="8878585at2"/>
<keyword evidence="5" id="KW-1185">Reference proteome</keyword>
<dbReference type="InterPro" id="IPR028098">
    <property type="entry name" value="Glyco_trans_4-like_N"/>
</dbReference>
<dbReference type="GO" id="GO:0016757">
    <property type="term" value="F:glycosyltransferase activity"/>
    <property type="evidence" value="ECO:0007669"/>
    <property type="project" value="UniProtKB-KW"/>
</dbReference>
<organism evidence="4 5">
    <name type="scientific">Blastococcus aurantiacus</name>
    <dbReference type="NCBI Taxonomy" id="1550231"/>
    <lineage>
        <taxon>Bacteria</taxon>
        <taxon>Bacillati</taxon>
        <taxon>Actinomycetota</taxon>
        <taxon>Actinomycetes</taxon>
        <taxon>Geodermatophilales</taxon>
        <taxon>Geodermatophilaceae</taxon>
        <taxon>Blastococcus</taxon>
    </lineage>
</organism>
<dbReference type="SUPFAM" id="SSF53756">
    <property type="entry name" value="UDP-Glycosyltransferase/glycogen phosphorylase"/>
    <property type="match status" value="1"/>
</dbReference>
<dbReference type="PANTHER" id="PTHR12526:SF510">
    <property type="entry name" value="D-INOSITOL 3-PHOSPHATE GLYCOSYLTRANSFERASE"/>
    <property type="match status" value="1"/>
</dbReference>
<dbReference type="EMBL" id="FNBT01000002">
    <property type="protein sequence ID" value="SDF27075.1"/>
    <property type="molecule type" value="Genomic_DNA"/>
</dbReference>
<dbReference type="RefSeq" id="WP_091764696.1">
    <property type="nucleotide sequence ID" value="NZ_FNBT01000002.1"/>
</dbReference>
<evidence type="ECO:0000313" key="5">
    <source>
        <dbReference type="Proteomes" id="UP000199406"/>
    </source>
</evidence>
<dbReference type="Proteomes" id="UP000199406">
    <property type="component" value="Unassembled WGS sequence"/>
</dbReference>